<keyword evidence="2" id="KW-1185">Reference proteome</keyword>
<dbReference type="InterPro" id="IPR025851">
    <property type="entry name" value="SUKH-4"/>
</dbReference>
<evidence type="ECO:0000313" key="2">
    <source>
        <dbReference type="Proteomes" id="UP001162741"/>
    </source>
</evidence>
<dbReference type="EMBL" id="CP107006">
    <property type="protein sequence ID" value="UYQ92337.1"/>
    <property type="molecule type" value="Genomic_DNA"/>
</dbReference>
<dbReference type="RefSeq" id="WP_264280616.1">
    <property type="nucleotide sequence ID" value="NZ_CP107006.1"/>
</dbReference>
<evidence type="ECO:0000313" key="1">
    <source>
        <dbReference type="EMBL" id="UYQ92337.1"/>
    </source>
</evidence>
<gene>
    <name evidence="1" type="ORF">MKQ68_19825</name>
</gene>
<reference evidence="1" key="1">
    <citation type="submission" date="2022-10" db="EMBL/GenBank/DDBJ databases">
        <title>Chitinophaga sp. nov., isolated from soil.</title>
        <authorList>
            <person name="Jeon C.O."/>
        </authorList>
    </citation>
    <scope>NUCLEOTIDE SEQUENCE</scope>
    <source>
        <strain evidence="1">R8</strain>
    </source>
</reference>
<sequence>MQLSKNLWKSYTETIHAFSDAELARPGLSAETVHFLTDCGLPADCQPCLAFEKFVDKRISTVNEVLGTSEKELDNYLMIGTNGSGAPVCIDLAKKNEIVYLDHDQSFERVFINASILHFARCLMHYQDFMAAENGGRRYTDAELQKLKTWLRKTDKRAMDDGSFWTGELEYLEWERAI</sequence>
<proteinExistence type="predicted"/>
<accession>A0ABY6IY78</accession>
<organism evidence="1 2">
    <name type="scientific">Chitinophaga horti</name>
    <dbReference type="NCBI Taxonomy" id="2920382"/>
    <lineage>
        <taxon>Bacteria</taxon>
        <taxon>Pseudomonadati</taxon>
        <taxon>Bacteroidota</taxon>
        <taxon>Chitinophagia</taxon>
        <taxon>Chitinophagales</taxon>
        <taxon>Chitinophagaceae</taxon>
        <taxon>Chitinophaga</taxon>
    </lineage>
</organism>
<name>A0ABY6IY78_9BACT</name>
<protein>
    <submittedName>
        <fullName evidence="1">SUKH-4 family immunity protein</fullName>
    </submittedName>
</protein>
<dbReference type="Pfam" id="PF14435">
    <property type="entry name" value="SUKH-4"/>
    <property type="match status" value="1"/>
</dbReference>
<dbReference type="Proteomes" id="UP001162741">
    <property type="component" value="Chromosome"/>
</dbReference>